<dbReference type="NCBIfam" id="TIGR01174">
    <property type="entry name" value="ftsA"/>
    <property type="match status" value="1"/>
</dbReference>
<evidence type="ECO:0000256" key="5">
    <source>
        <dbReference type="HAMAP-Rule" id="MF_02033"/>
    </source>
</evidence>
<comment type="subunit">
    <text evidence="5">Self-interacts. Interacts with FtsZ.</text>
</comment>
<evidence type="ECO:0000256" key="4">
    <source>
        <dbReference type="ARBA" id="ARBA00023306"/>
    </source>
</evidence>
<dbReference type="EMBL" id="PFAA01000021">
    <property type="protein sequence ID" value="PIT96861.1"/>
    <property type="molecule type" value="Genomic_DNA"/>
</dbReference>
<evidence type="ECO:0000259" key="6">
    <source>
        <dbReference type="SMART" id="SM00842"/>
    </source>
</evidence>
<evidence type="ECO:0000256" key="1">
    <source>
        <dbReference type="ARBA" id="ARBA00022475"/>
    </source>
</evidence>
<comment type="similarity">
    <text evidence="5">Belongs to the FtsA/MreB family.</text>
</comment>
<keyword evidence="3 5" id="KW-0472">Membrane</keyword>
<dbReference type="Gene3D" id="3.30.420.40">
    <property type="match status" value="3"/>
</dbReference>
<dbReference type="AlphaFoldDB" id="A0A2M6WVU5"/>
<keyword evidence="1 5" id="KW-1003">Cell membrane</keyword>
<comment type="subcellular location">
    <subcellularLocation>
        <location evidence="5">Cell membrane</location>
        <topology evidence="5">Peripheral membrane protein</topology>
        <orientation evidence="5">Cytoplasmic side</orientation>
    </subcellularLocation>
    <text evidence="5">Localizes to the Z ring in an FtsZ-dependent manner. Targeted to the membrane through a conserved C-terminal amphipathic helix.</text>
</comment>
<evidence type="ECO:0000256" key="3">
    <source>
        <dbReference type="ARBA" id="ARBA00023136"/>
    </source>
</evidence>
<comment type="caution">
    <text evidence="7">The sequence shown here is derived from an EMBL/GenBank/DDBJ whole genome shotgun (WGS) entry which is preliminary data.</text>
</comment>
<evidence type="ECO:0000313" key="7">
    <source>
        <dbReference type="EMBL" id="PIT96861.1"/>
    </source>
</evidence>
<organism evidence="7 8">
    <name type="scientific">Candidatus Campbellbacteria bacterium CG10_big_fil_rev_8_21_14_0_10_35_52</name>
    <dbReference type="NCBI Taxonomy" id="1974527"/>
    <lineage>
        <taxon>Bacteria</taxon>
        <taxon>Candidatus Campbelliibacteriota</taxon>
    </lineage>
</organism>
<dbReference type="PIRSF" id="PIRSF003101">
    <property type="entry name" value="FtsA"/>
    <property type="match status" value="1"/>
</dbReference>
<dbReference type="InterPro" id="IPR003494">
    <property type="entry name" value="SHS2_FtsA"/>
</dbReference>
<keyword evidence="4 5" id="KW-0131">Cell cycle</keyword>
<dbReference type="HAMAP" id="MF_02033">
    <property type="entry name" value="FtsA"/>
    <property type="match status" value="1"/>
</dbReference>
<dbReference type="Pfam" id="PF14450">
    <property type="entry name" value="FtsA"/>
    <property type="match status" value="1"/>
</dbReference>
<dbReference type="InterPro" id="IPR020823">
    <property type="entry name" value="Cell_div_FtsA"/>
</dbReference>
<proteinExistence type="inferred from homology"/>
<evidence type="ECO:0000313" key="8">
    <source>
        <dbReference type="Proteomes" id="UP000230481"/>
    </source>
</evidence>
<gene>
    <name evidence="5 7" type="primary">ftsA</name>
    <name evidence="7" type="ORF">COT82_00880</name>
</gene>
<name>A0A2M6WVU5_9BACT</name>
<accession>A0A2M6WVU5</accession>
<dbReference type="GO" id="GO:0032153">
    <property type="term" value="C:cell division site"/>
    <property type="evidence" value="ECO:0007669"/>
    <property type="project" value="UniProtKB-UniRule"/>
</dbReference>
<feature type="domain" description="SHS2" evidence="6">
    <location>
        <begin position="6"/>
        <end position="197"/>
    </location>
</feature>
<evidence type="ECO:0000256" key="2">
    <source>
        <dbReference type="ARBA" id="ARBA00022618"/>
    </source>
</evidence>
<dbReference type="PANTHER" id="PTHR32432:SF4">
    <property type="entry name" value="CELL DIVISION PROTEIN FTSA"/>
    <property type="match status" value="1"/>
</dbReference>
<dbReference type="GO" id="GO:0043093">
    <property type="term" value="P:FtsZ-dependent cytokinesis"/>
    <property type="evidence" value="ECO:0007669"/>
    <property type="project" value="UniProtKB-UniRule"/>
</dbReference>
<dbReference type="Gene3D" id="3.30.1490.110">
    <property type="match status" value="1"/>
</dbReference>
<dbReference type="Pfam" id="PF02491">
    <property type="entry name" value="SHS2_FTSA"/>
    <property type="match status" value="1"/>
</dbReference>
<dbReference type="GO" id="GO:0009898">
    <property type="term" value="C:cytoplasmic side of plasma membrane"/>
    <property type="evidence" value="ECO:0007669"/>
    <property type="project" value="UniProtKB-UniRule"/>
</dbReference>
<dbReference type="Proteomes" id="UP000230481">
    <property type="component" value="Unassembled WGS sequence"/>
</dbReference>
<dbReference type="SMART" id="SM00842">
    <property type="entry name" value="FtsA"/>
    <property type="match status" value="1"/>
</dbReference>
<dbReference type="PANTHER" id="PTHR32432">
    <property type="entry name" value="CELL DIVISION PROTEIN FTSA-RELATED"/>
    <property type="match status" value="1"/>
</dbReference>
<comment type="function">
    <text evidence="5">Cell division protein that is involved in the assembly of the Z ring. May serve as a membrane anchor for the Z ring.</text>
</comment>
<reference evidence="8" key="1">
    <citation type="submission" date="2017-09" db="EMBL/GenBank/DDBJ databases">
        <title>Depth-based differentiation of microbial function through sediment-hosted aquifers and enrichment of novel symbionts in the deep terrestrial subsurface.</title>
        <authorList>
            <person name="Probst A.J."/>
            <person name="Ladd B."/>
            <person name="Jarett J.K."/>
            <person name="Geller-Mcgrath D.E."/>
            <person name="Sieber C.M.K."/>
            <person name="Emerson J.B."/>
            <person name="Anantharaman K."/>
            <person name="Thomas B.C."/>
            <person name="Malmstrom R."/>
            <person name="Stieglmeier M."/>
            <person name="Klingl A."/>
            <person name="Woyke T."/>
            <person name="Ryan C.M."/>
            <person name="Banfield J.F."/>
        </authorList>
    </citation>
    <scope>NUCLEOTIDE SEQUENCE [LARGE SCALE GENOMIC DNA]</scope>
</reference>
<protein>
    <recommendedName>
        <fullName evidence="5">Cell division protein FtsA</fullName>
    </recommendedName>
</protein>
<dbReference type="InterPro" id="IPR043129">
    <property type="entry name" value="ATPase_NBD"/>
</dbReference>
<dbReference type="SUPFAM" id="SSF53067">
    <property type="entry name" value="Actin-like ATPase domain"/>
    <property type="match status" value="2"/>
</dbReference>
<dbReference type="InterPro" id="IPR050696">
    <property type="entry name" value="FtsA/MreB"/>
</dbReference>
<keyword evidence="2 5" id="KW-0132">Cell division</keyword>
<sequence length="393" mass="42267">MTRNITTGIDIGTYQIKVVVTKNDKNTKIPKVIGAGFAQSKGLRHGYIINSNDTIHSINTAIEQAEKSSGVKIKKAFISIGGVGLEEVCSKGSAVISRADSEITDLDIEKAIRDSEKKVEQKLINRKILHEIPICYKIDGQIALGKPQGMKGSKIEAEILFIICLEQHLNDLIAAVEETGIVVEDVMASPIAGSFVTLSKAQKIAGSILANIGAETVSIVVFENNIPISLKVFSIGSTDITNDIALGFKIPLEDAEQIKIGLLSNINFPRKKLDEIITARLSDIFELIEAHLKKIGKNELLPAGIIITGGGSGIATIEDIARAALKLPSKIALLNSGESAVFGQMRGQVRDSSWAVAYGLCIWGVSTENESMGIKIAKETGGNIINWIKRFLP</sequence>